<feature type="compositionally biased region" description="Acidic residues" evidence="1">
    <location>
        <begin position="186"/>
        <end position="195"/>
    </location>
</feature>
<gene>
    <name evidence="3" type="ORF">BGZ95_009107</name>
</gene>
<feature type="region of interest" description="Disordered" evidence="1">
    <location>
        <begin position="123"/>
        <end position="195"/>
    </location>
</feature>
<keyword evidence="4" id="KW-1185">Reference proteome</keyword>
<dbReference type="AlphaFoldDB" id="A0AAD4DDX2"/>
<evidence type="ECO:0000256" key="1">
    <source>
        <dbReference type="SAM" id="MobiDB-lite"/>
    </source>
</evidence>
<evidence type="ECO:0000313" key="4">
    <source>
        <dbReference type="Proteomes" id="UP001194580"/>
    </source>
</evidence>
<feature type="compositionally biased region" description="Gly residues" evidence="1">
    <location>
        <begin position="94"/>
        <end position="109"/>
    </location>
</feature>
<accession>A0AAD4DDX2</accession>
<name>A0AAD4DDX2_9FUNG</name>
<evidence type="ECO:0000313" key="3">
    <source>
        <dbReference type="EMBL" id="KAG0275172.1"/>
    </source>
</evidence>
<keyword evidence="2" id="KW-1133">Transmembrane helix</keyword>
<sequence>MPSGFGDDDPSVGMGFSILITVCSLAGLLFCFRRASTLLPRNLTIPLQMFGQNNNSSTTRGPIALSDDDLEGATRIDWDELDAQFEDVDEDGYVGGRVGGGASGAGGGQVLKPVTRQARYLDDDEDEEGEGGVQPFRTTGLGGGDSENGNDAPFLDDEGDDDSEELGVEVDSAPGKAVKKDRLFSLDDEESEHGN</sequence>
<feature type="transmembrane region" description="Helical" evidence="2">
    <location>
        <begin position="12"/>
        <end position="32"/>
    </location>
</feature>
<reference evidence="3" key="1">
    <citation type="journal article" date="2020" name="Fungal Divers.">
        <title>Resolving the Mortierellaceae phylogeny through synthesis of multi-gene phylogenetics and phylogenomics.</title>
        <authorList>
            <person name="Vandepol N."/>
            <person name="Liber J."/>
            <person name="Desiro A."/>
            <person name="Na H."/>
            <person name="Kennedy M."/>
            <person name="Barry K."/>
            <person name="Grigoriev I.V."/>
            <person name="Miller A.N."/>
            <person name="O'Donnell K."/>
            <person name="Stajich J.E."/>
            <person name="Bonito G."/>
        </authorList>
    </citation>
    <scope>NUCLEOTIDE SEQUENCE</scope>
    <source>
        <strain evidence="3">NRRL 28262</strain>
    </source>
</reference>
<feature type="region of interest" description="Disordered" evidence="1">
    <location>
        <begin position="94"/>
        <end position="113"/>
    </location>
</feature>
<keyword evidence="2" id="KW-0812">Transmembrane</keyword>
<keyword evidence="2" id="KW-0472">Membrane</keyword>
<proteinExistence type="predicted"/>
<evidence type="ECO:0000256" key="2">
    <source>
        <dbReference type="SAM" id="Phobius"/>
    </source>
</evidence>
<dbReference type="Proteomes" id="UP001194580">
    <property type="component" value="Unassembled WGS sequence"/>
</dbReference>
<protein>
    <submittedName>
        <fullName evidence="3">Uncharacterized protein</fullName>
    </submittedName>
</protein>
<comment type="caution">
    <text evidence="3">The sequence shown here is derived from an EMBL/GenBank/DDBJ whole genome shotgun (WGS) entry which is preliminary data.</text>
</comment>
<organism evidence="3 4">
    <name type="scientific">Linnemannia exigua</name>
    <dbReference type="NCBI Taxonomy" id="604196"/>
    <lineage>
        <taxon>Eukaryota</taxon>
        <taxon>Fungi</taxon>
        <taxon>Fungi incertae sedis</taxon>
        <taxon>Mucoromycota</taxon>
        <taxon>Mortierellomycotina</taxon>
        <taxon>Mortierellomycetes</taxon>
        <taxon>Mortierellales</taxon>
        <taxon>Mortierellaceae</taxon>
        <taxon>Linnemannia</taxon>
    </lineage>
</organism>
<feature type="compositionally biased region" description="Acidic residues" evidence="1">
    <location>
        <begin position="154"/>
        <end position="168"/>
    </location>
</feature>
<dbReference type="EMBL" id="JAAAIL010000512">
    <property type="protein sequence ID" value="KAG0275172.1"/>
    <property type="molecule type" value="Genomic_DNA"/>
</dbReference>